<protein>
    <submittedName>
        <fullName evidence="1">Uncharacterized protein</fullName>
    </submittedName>
</protein>
<reference evidence="1" key="1">
    <citation type="journal article" date="2015" name="Nature">
        <title>Complex archaea that bridge the gap between prokaryotes and eukaryotes.</title>
        <authorList>
            <person name="Spang A."/>
            <person name="Saw J.H."/>
            <person name="Jorgensen S.L."/>
            <person name="Zaremba-Niedzwiedzka K."/>
            <person name="Martijn J."/>
            <person name="Lind A.E."/>
            <person name="van Eijk R."/>
            <person name="Schleper C."/>
            <person name="Guy L."/>
            <person name="Ettema T.J."/>
        </authorList>
    </citation>
    <scope>NUCLEOTIDE SEQUENCE</scope>
</reference>
<dbReference type="AlphaFoldDB" id="A0A0F9MMS8"/>
<dbReference type="EMBL" id="LAZR01004628">
    <property type="protein sequence ID" value="KKN06929.1"/>
    <property type="molecule type" value="Genomic_DNA"/>
</dbReference>
<gene>
    <name evidence="1" type="ORF">LCGC14_1072300</name>
</gene>
<proteinExistence type="predicted"/>
<comment type="caution">
    <text evidence="1">The sequence shown here is derived from an EMBL/GenBank/DDBJ whole genome shotgun (WGS) entry which is preliminary data.</text>
</comment>
<evidence type="ECO:0000313" key="1">
    <source>
        <dbReference type="EMBL" id="KKN06929.1"/>
    </source>
</evidence>
<accession>A0A0F9MMS8</accession>
<name>A0A0F9MMS8_9ZZZZ</name>
<organism evidence="1">
    <name type="scientific">marine sediment metagenome</name>
    <dbReference type="NCBI Taxonomy" id="412755"/>
    <lineage>
        <taxon>unclassified sequences</taxon>
        <taxon>metagenomes</taxon>
        <taxon>ecological metagenomes</taxon>
    </lineage>
</organism>
<sequence length="593" mass="70405">MPLTINFGNVARRETQKFLEKIGTEANLIENCKILMEFKRKDFTILKKAGLIFLMKNFQFYNHKKKIDSILLINIGFLSISKNSSIQIEDLDFLEFIISLLSSKDLFKYGLISFHLLLNRYVKYERSIQGYNNFFFQQLIKEIDETKQDFLYQMIIEGLSNNKEIEKNPDHFFEILDKHISTDYNNIGNLTHSLFFEKVFKTNVDLLQKYRDPLFNVVEIHISEVFQKDNVFTVFKHIYVNFYNKEEEIFQQFDDYLEKNIENIGFFKKVIGLINNFMPSNFTHSFYKKFYKKYFNLSYQLKDKKRFHELGLLWDGFNIHSLKDLKDGELIDKEYFKNLIDDFKIVLYSGESPLFNARYMEIEELLNLRPVIEPIKLLEKKKETTIEVKKSSTKEVKKEITEDDLIQIIIKDMAILQQTKKMLKEEEDKYTLYLSKLLNNSLARFKFFTKVQDLSGKTEKIINKNPELGGIGQLDLSIFNGDGELCHIGEALILYSINRDYTKAHLKKVFNYDANGLPVNFMIIYSKVKDFYSLWQKYSNLIMEYDFEYPLVDKEFIDLSDKLLKYAGIKVGLTKHLRAGRICKLYHFFIDLN</sequence>